<dbReference type="EC" id="5.2.1.8" evidence="2 7"/>
<name>A0A8H6PDZ9_9EURO</name>
<dbReference type="PANTHER" id="PTHR11071:SF385">
    <property type="entry name" value="PEPTIDYL-PROLYL CIS-TRANS ISOMERASE"/>
    <property type="match status" value="1"/>
</dbReference>
<sequence length="194" mass="20925">MSNPNVYFDVTADGSPLGRITFKLYDDVVPKTTKNFRELSTGEHGFGYKGSPFHRVIPGFMLQGGDFTDHNGYGGKSIYGDKFADENFKLQHTKPGLLSMANAGKNTNGSQFFITTAVTNWLDGVHVVFGEVAEGYDVVQAIEKLGSQNGTTKLDSASKEDNTSSFSSLALRAVELDIGQKCPQASEAKVPSGQ</sequence>
<evidence type="ECO:0000256" key="2">
    <source>
        <dbReference type="ARBA" id="ARBA00013194"/>
    </source>
</evidence>
<dbReference type="EMBL" id="JACBAD010001946">
    <property type="protein sequence ID" value="KAF7126151.1"/>
    <property type="molecule type" value="Genomic_DNA"/>
</dbReference>
<accession>A0A8H6PDZ9</accession>
<comment type="caution">
    <text evidence="9">The sequence shown here is derived from an EMBL/GenBank/DDBJ whole genome shotgun (WGS) entry which is preliminary data.</text>
</comment>
<evidence type="ECO:0000313" key="9">
    <source>
        <dbReference type="EMBL" id="KAF7126151.1"/>
    </source>
</evidence>
<dbReference type="CDD" id="cd01926">
    <property type="entry name" value="cyclophilin_ABH_like"/>
    <property type="match status" value="1"/>
</dbReference>
<dbReference type="InterPro" id="IPR020892">
    <property type="entry name" value="Cyclophilin-type_PPIase_CS"/>
</dbReference>
<evidence type="ECO:0000256" key="7">
    <source>
        <dbReference type="RuleBase" id="RU363019"/>
    </source>
</evidence>
<dbReference type="Pfam" id="PF00160">
    <property type="entry name" value="Pro_isomerase"/>
    <property type="match status" value="1"/>
</dbReference>
<reference evidence="9" key="1">
    <citation type="submission" date="2020-06" db="EMBL/GenBank/DDBJ databases">
        <title>Draft genome sequences of strains closely related to Aspergillus parafelis and Aspergillus hiratsukae.</title>
        <authorList>
            <person name="Dos Santos R.A.C."/>
            <person name="Rivero-Menendez O."/>
            <person name="Steenwyk J.L."/>
            <person name="Mead M.E."/>
            <person name="Goldman G.H."/>
            <person name="Alastruey-Izquierdo A."/>
            <person name="Rokas A."/>
        </authorList>
    </citation>
    <scope>NUCLEOTIDE SEQUENCE</scope>
    <source>
        <strain evidence="9">CNM-CM5793</strain>
        <strain evidence="10">CNM-CM6106</strain>
    </source>
</reference>
<dbReference type="PROSITE" id="PS00170">
    <property type="entry name" value="CSA_PPIASE_1"/>
    <property type="match status" value="1"/>
</dbReference>
<dbReference type="PRINTS" id="PR00153">
    <property type="entry name" value="CSAPPISMRASE"/>
</dbReference>
<dbReference type="Proteomes" id="UP000662466">
    <property type="component" value="Unassembled WGS sequence"/>
</dbReference>
<evidence type="ECO:0000256" key="5">
    <source>
        <dbReference type="ARBA" id="ARBA00023235"/>
    </source>
</evidence>
<dbReference type="Gene3D" id="2.40.100.10">
    <property type="entry name" value="Cyclophilin-like"/>
    <property type="match status" value="1"/>
</dbReference>
<dbReference type="GO" id="GO:0016018">
    <property type="term" value="F:cyclosporin A binding"/>
    <property type="evidence" value="ECO:0007669"/>
    <property type="project" value="TreeGrafter"/>
</dbReference>
<dbReference type="SUPFAM" id="SSF50891">
    <property type="entry name" value="Cyclophilin-like"/>
    <property type="match status" value="1"/>
</dbReference>
<dbReference type="PANTHER" id="PTHR11071">
    <property type="entry name" value="PEPTIDYL-PROLYL CIS-TRANS ISOMERASE"/>
    <property type="match status" value="1"/>
</dbReference>
<dbReference type="GO" id="GO:0006457">
    <property type="term" value="P:protein folding"/>
    <property type="evidence" value="ECO:0007669"/>
    <property type="project" value="InterPro"/>
</dbReference>
<evidence type="ECO:0000313" key="11">
    <source>
        <dbReference type="Proteomes" id="UP000630445"/>
    </source>
</evidence>
<keyword evidence="4 7" id="KW-0697">Rotamase</keyword>
<evidence type="ECO:0000259" key="8">
    <source>
        <dbReference type="PROSITE" id="PS50072"/>
    </source>
</evidence>
<keyword evidence="5 7" id="KW-0413">Isomerase</keyword>
<dbReference type="OrthoDB" id="193499at2759"/>
<dbReference type="AlphaFoldDB" id="A0A8H6PDZ9"/>
<proteinExistence type="inferred from homology"/>
<comment type="catalytic activity">
    <reaction evidence="1 7">
        <text>[protein]-peptidylproline (omega=180) = [protein]-peptidylproline (omega=0)</text>
        <dbReference type="Rhea" id="RHEA:16237"/>
        <dbReference type="Rhea" id="RHEA-COMP:10747"/>
        <dbReference type="Rhea" id="RHEA-COMP:10748"/>
        <dbReference type="ChEBI" id="CHEBI:83833"/>
        <dbReference type="ChEBI" id="CHEBI:83834"/>
        <dbReference type="EC" id="5.2.1.8"/>
    </reaction>
</comment>
<evidence type="ECO:0000256" key="3">
    <source>
        <dbReference type="ARBA" id="ARBA00021047"/>
    </source>
</evidence>
<dbReference type="FunFam" id="2.40.100.10:FF:000013">
    <property type="entry name" value="Peptidyl-prolyl cis-trans isomerase"/>
    <property type="match status" value="1"/>
</dbReference>
<evidence type="ECO:0000256" key="6">
    <source>
        <dbReference type="ARBA" id="ARBA00037940"/>
    </source>
</evidence>
<dbReference type="GO" id="GO:0003755">
    <property type="term" value="F:peptidyl-prolyl cis-trans isomerase activity"/>
    <property type="evidence" value="ECO:0007669"/>
    <property type="project" value="UniProtKB-UniRule"/>
</dbReference>
<dbReference type="EMBL" id="JACBAF010002163">
    <property type="protein sequence ID" value="KAF7165613.1"/>
    <property type="molecule type" value="Genomic_DNA"/>
</dbReference>
<dbReference type="InterPro" id="IPR002130">
    <property type="entry name" value="Cyclophilin-type_PPIase_dom"/>
</dbReference>
<evidence type="ECO:0000313" key="10">
    <source>
        <dbReference type="EMBL" id="KAF7165613.1"/>
    </source>
</evidence>
<organism evidence="9 11">
    <name type="scientific">Aspergillus hiratsukae</name>
    <dbReference type="NCBI Taxonomy" id="1194566"/>
    <lineage>
        <taxon>Eukaryota</taxon>
        <taxon>Fungi</taxon>
        <taxon>Dikarya</taxon>
        <taxon>Ascomycota</taxon>
        <taxon>Pezizomycotina</taxon>
        <taxon>Eurotiomycetes</taxon>
        <taxon>Eurotiomycetidae</taxon>
        <taxon>Eurotiales</taxon>
        <taxon>Aspergillaceae</taxon>
        <taxon>Aspergillus</taxon>
        <taxon>Aspergillus subgen. Fumigati</taxon>
    </lineage>
</organism>
<dbReference type="Proteomes" id="UP000630445">
    <property type="component" value="Unassembled WGS sequence"/>
</dbReference>
<keyword evidence="11" id="KW-1185">Reference proteome</keyword>
<dbReference type="PROSITE" id="PS50072">
    <property type="entry name" value="CSA_PPIASE_2"/>
    <property type="match status" value="1"/>
</dbReference>
<feature type="domain" description="PPIase cyclophilin-type" evidence="8">
    <location>
        <begin position="7"/>
        <end position="160"/>
    </location>
</feature>
<comment type="function">
    <text evidence="7">PPIases accelerate the folding of proteins. It catalyzes the cis-trans isomerization of proline imidic peptide bonds in oligopeptides.</text>
</comment>
<comment type="similarity">
    <text evidence="6">Belongs to the cyclophilin-type PPIase family. PPIase A subfamily.</text>
</comment>
<protein>
    <recommendedName>
        <fullName evidence="3 7">Peptidyl-prolyl cis-trans isomerase</fullName>
        <shortName evidence="7">PPIase</shortName>
        <ecNumber evidence="2 7">5.2.1.8</ecNumber>
    </recommendedName>
</protein>
<dbReference type="GO" id="GO:0005737">
    <property type="term" value="C:cytoplasm"/>
    <property type="evidence" value="ECO:0007669"/>
    <property type="project" value="TreeGrafter"/>
</dbReference>
<evidence type="ECO:0000256" key="4">
    <source>
        <dbReference type="ARBA" id="ARBA00023110"/>
    </source>
</evidence>
<dbReference type="InterPro" id="IPR029000">
    <property type="entry name" value="Cyclophilin-like_dom_sf"/>
</dbReference>
<evidence type="ECO:0000256" key="1">
    <source>
        <dbReference type="ARBA" id="ARBA00000971"/>
    </source>
</evidence>
<gene>
    <name evidence="9" type="ORF">CNMCM5793_002573</name>
    <name evidence="10" type="ORF">CNMCM6106_001694</name>
</gene>